<keyword evidence="2" id="KW-1185">Reference proteome</keyword>
<protein>
    <submittedName>
        <fullName evidence="1">Uncharacterized protein</fullName>
    </submittedName>
</protein>
<dbReference type="Proteomes" id="UP000603453">
    <property type="component" value="Unassembled WGS sequence"/>
</dbReference>
<comment type="caution">
    <text evidence="1">The sequence shown here is derived from an EMBL/GenBank/DDBJ whole genome shotgun (WGS) entry which is preliminary data.</text>
</comment>
<name>A0A8H7QYI4_9FUNG</name>
<dbReference type="EMBL" id="JAEPRD010000082">
    <property type="protein sequence ID" value="KAG2200575.1"/>
    <property type="molecule type" value="Genomic_DNA"/>
</dbReference>
<proteinExistence type="predicted"/>
<sequence>MSGYASHYLSKIYNAFTLSWSVTTTQQTQESDIQGIDEDYCIVKCTSPSSVQSTLTLIEGVPINFHHTQDILDEFYLMHDKLYHTCHQFDACRVTEQFSNTHFKMGSELKLLIRFMMRRYGDNGWLTLMGLLMIARQVLTTPSQVKKELLHVTMIGRELAVAMLCALSCKSTVAIHTHLKVAILEILQCRQWFPSLRDTCLELSQHDKDWELHAHYHQVVSMATQYVSQGDQV</sequence>
<reference evidence="1" key="1">
    <citation type="submission" date="2020-12" db="EMBL/GenBank/DDBJ databases">
        <title>Metabolic potential, ecology and presence of endohyphal bacteria is reflected in genomic diversity of Mucoromycotina.</title>
        <authorList>
            <person name="Muszewska A."/>
            <person name="Okrasinska A."/>
            <person name="Steczkiewicz K."/>
            <person name="Drgas O."/>
            <person name="Orlowska M."/>
            <person name="Perlinska-Lenart U."/>
            <person name="Aleksandrzak-Piekarczyk T."/>
            <person name="Szatraj K."/>
            <person name="Zielenkiewicz U."/>
            <person name="Pilsyk S."/>
            <person name="Malc E."/>
            <person name="Mieczkowski P."/>
            <person name="Kruszewska J.S."/>
            <person name="Biernat P."/>
            <person name="Pawlowska J."/>
        </authorList>
    </citation>
    <scope>NUCLEOTIDE SEQUENCE</scope>
    <source>
        <strain evidence="1">WA0000017839</strain>
    </source>
</reference>
<dbReference type="OrthoDB" id="2242118at2759"/>
<organism evidence="1 2">
    <name type="scientific">Mucor saturninus</name>
    <dbReference type="NCBI Taxonomy" id="64648"/>
    <lineage>
        <taxon>Eukaryota</taxon>
        <taxon>Fungi</taxon>
        <taxon>Fungi incertae sedis</taxon>
        <taxon>Mucoromycota</taxon>
        <taxon>Mucoromycotina</taxon>
        <taxon>Mucoromycetes</taxon>
        <taxon>Mucorales</taxon>
        <taxon>Mucorineae</taxon>
        <taxon>Mucoraceae</taxon>
        <taxon>Mucor</taxon>
    </lineage>
</organism>
<evidence type="ECO:0000313" key="1">
    <source>
        <dbReference type="EMBL" id="KAG2200575.1"/>
    </source>
</evidence>
<dbReference type="AlphaFoldDB" id="A0A8H7QYI4"/>
<accession>A0A8H7QYI4</accession>
<gene>
    <name evidence="1" type="ORF">INT47_012361</name>
</gene>
<evidence type="ECO:0000313" key="2">
    <source>
        <dbReference type="Proteomes" id="UP000603453"/>
    </source>
</evidence>